<dbReference type="EMBL" id="JBHSFS010000022">
    <property type="protein sequence ID" value="MFC4517543.1"/>
    <property type="molecule type" value="Genomic_DNA"/>
</dbReference>
<gene>
    <name evidence="1" type="ORF">ACFPEN_32110</name>
</gene>
<dbReference type="RefSeq" id="WP_411951159.1">
    <property type="nucleotide sequence ID" value="NZ_JBHSFS010000022.1"/>
</dbReference>
<evidence type="ECO:0000313" key="1">
    <source>
        <dbReference type="EMBL" id="MFC4517543.1"/>
    </source>
</evidence>
<dbReference type="Proteomes" id="UP001595990">
    <property type="component" value="Unassembled WGS sequence"/>
</dbReference>
<organism evidence="1 2">
    <name type="scientific">Streptomyces ehimensis</name>
    <dbReference type="NCBI Taxonomy" id="68195"/>
    <lineage>
        <taxon>Bacteria</taxon>
        <taxon>Bacillati</taxon>
        <taxon>Actinomycetota</taxon>
        <taxon>Actinomycetes</taxon>
        <taxon>Kitasatosporales</taxon>
        <taxon>Streptomycetaceae</taxon>
        <taxon>Streptomyces</taxon>
    </lineage>
</organism>
<keyword evidence="2" id="KW-1185">Reference proteome</keyword>
<evidence type="ECO:0000313" key="2">
    <source>
        <dbReference type="Proteomes" id="UP001595990"/>
    </source>
</evidence>
<protein>
    <submittedName>
        <fullName evidence="1">Uncharacterized protein</fullName>
    </submittedName>
</protein>
<sequence length="51" mass="5748">MQSQLDFDALDITNIELPEDEQVFDSLADGSAHSEIGASCYRFCYHCSYVI</sequence>
<proteinExistence type="predicted"/>
<comment type="caution">
    <text evidence="1">The sequence shown here is derived from an EMBL/GenBank/DDBJ whole genome shotgun (WGS) entry which is preliminary data.</text>
</comment>
<name>A0ABV9BUG8_9ACTN</name>
<accession>A0ABV9BUG8</accession>
<reference evidence="2" key="1">
    <citation type="journal article" date="2019" name="Int. J. Syst. Evol. Microbiol.">
        <title>The Global Catalogue of Microorganisms (GCM) 10K type strain sequencing project: providing services to taxonomists for standard genome sequencing and annotation.</title>
        <authorList>
            <consortium name="The Broad Institute Genomics Platform"/>
            <consortium name="The Broad Institute Genome Sequencing Center for Infectious Disease"/>
            <person name="Wu L."/>
            <person name="Ma J."/>
        </authorList>
    </citation>
    <scope>NUCLEOTIDE SEQUENCE [LARGE SCALE GENOMIC DNA]</scope>
    <source>
        <strain evidence="2">CECT 8064</strain>
    </source>
</reference>